<dbReference type="Proteomes" id="UP000092154">
    <property type="component" value="Unassembled WGS sequence"/>
</dbReference>
<keyword evidence="2" id="KW-1185">Reference proteome</keyword>
<accession>A0A1B7MPU0</accession>
<proteinExistence type="predicted"/>
<dbReference type="OrthoDB" id="270763at2759"/>
<organism evidence="1 2">
    <name type="scientific">Rhizopogon vinicolor AM-OR11-026</name>
    <dbReference type="NCBI Taxonomy" id="1314800"/>
    <lineage>
        <taxon>Eukaryota</taxon>
        <taxon>Fungi</taxon>
        <taxon>Dikarya</taxon>
        <taxon>Basidiomycota</taxon>
        <taxon>Agaricomycotina</taxon>
        <taxon>Agaricomycetes</taxon>
        <taxon>Agaricomycetidae</taxon>
        <taxon>Boletales</taxon>
        <taxon>Suillineae</taxon>
        <taxon>Rhizopogonaceae</taxon>
        <taxon>Rhizopogon</taxon>
    </lineage>
</organism>
<evidence type="ECO:0008006" key="3">
    <source>
        <dbReference type="Google" id="ProtNLM"/>
    </source>
</evidence>
<gene>
    <name evidence="1" type="ORF">K503DRAFT_434190</name>
</gene>
<name>A0A1B7MPU0_9AGAM</name>
<sequence length="126" mass="13897">MSICRSYILQMSFVPPELVSCILQNGYHSPSGTPNYKLLKACALVSRTWSEPAQSLLFRSAIEINNYNIHKFLAALLSSESAARGRALGDCVRILEISISDDIQIINGGCNQDDFADLLLACPRVY</sequence>
<evidence type="ECO:0000313" key="2">
    <source>
        <dbReference type="Proteomes" id="UP000092154"/>
    </source>
</evidence>
<protein>
    <recommendedName>
        <fullName evidence="3">F-box domain-containing protein</fullName>
    </recommendedName>
</protein>
<reference evidence="1 2" key="1">
    <citation type="submission" date="2016-06" db="EMBL/GenBank/DDBJ databases">
        <title>Comparative genomics of the ectomycorrhizal sister species Rhizopogon vinicolor and Rhizopogon vesiculosus (Basidiomycota: Boletales) reveals a divergence of the mating type B locus.</title>
        <authorList>
            <consortium name="DOE Joint Genome Institute"/>
            <person name="Mujic A.B."/>
            <person name="Kuo A."/>
            <person name="Tritt A."/>
            <person name="Lipzen A."/>
            <person name="Chen C."/>
            <person name="Johnson J."/>
            <person name="Sharma A."/>
            <person name="Barry K."/>
            <person name="Grigoriev I.V."/>
            <person name="Spatafora J.W."/>
        </authorList>
    </citation>
    <scope>NUCLEOTIDE SEQUENCE [LARGE SCALE GENOMIC DNA]</scope>
    <source>
        <strain evidence="1 2">AM-OR11-026</strain>
    </source>
</reference>
<dbReference type="AlphaFoldDB" id="A0A1B7MPU0"/>
<dbReference type="InParanoid" id="A0A1B7MPU0"/>
<dbReference type="STRING" id="1314800.A0A1B7MPU0"/>
<evidence type="ECO:0000313" key="1">
    <source>
        <dbReference type="EMBL" id="OAX34581.1"/>
    </source>
</evidence>
<dbReference type="EMBL" id="KV448593">
    <property type="protein sequence ID" value="OAX34581.1"/>
    <property type="molecule type" value="Genomic_DNA"/>
</dbReference>